<dbReference type="InterPro" id="IPR050271">
    <property type="entry name" value="UDP-glycosyltransferase"/>
</dbReference>
<dbReference type="InterPro" id="IPR002213">
    <property type="entry name" value="UDP_glucos_trans"/>
</dbReference>
<dbReference type="Proteomes" id="UP001501747">
    <property type="component" value="Unassembled WGS sequence"/>
</dbReference>
<dbReference type="Gene3D" id="3.40.50.2000">
    <property type="entry name" value="Glycogen Phosphorylase B"/>
    <property type="match status" value="2"/>
</dbReference>
<dbReference type="PANTHER" id="PTHR48043:SF145">
    <property type="entry name" value="FI06409P-RELATED"/>
    <property type="match status" value="1"/>
</dbReference>
<dbReference type="SUPFAM" id="SSF53756">
    <property type="entry name" value="UDP-Glycosyltransferase/glycogen phosphorylase"/>
    <property type="match status" value="1"/>
</dbReference>
<dbReference type="InterPro" id="IPR010610">
    <property type="entry name" value="EryCIII-like_C"/>
</dbReference>
<proteinExistence type="inferred from homology"/>
<evidence type="ECO:0000256" key="3">
    <source>
        <dbReference type="ARBA" id="ARBA00022679"/>
    </source>
</evidence>
<sequence length="391" mass="42575">MADFLFVPYSSHGHINPLLPVLRELTTSGDRASVVVAPNFADAVAATGAHVLRLPTSSHVIVPERFDPVDEVRRLTKTFADRKAIYELLRVELRAGSPDLVVYDPMVPKVFQMASARGVPTVLFSTTYAQNEHVIASTVQRHLGAAVGDLLRKPWARRLHPWAVETARDHRLVLINTLPELQPAAHSFGPRFRFVGPLTTARAERGDLPWSEIERRRVLLVSPGTVFTRGPAFFRTIVEAFADADQLVVIATGPTAPQALGPLPPNVIARRSIPQTALLEHADVFLTHAGMNSTMEALAAGVPMILVPRILDQQVNARRVAELGAGIRVDAKQLQPELLRLIAHKLTTDPAVRASVDALRARVTAQNGPVVAAGALREAADASCRFDHAPR</sequence>
<organism evidence="5 6">
    <name type="scientific">Allokutzneria multivorans</name>
    <dbReference type="NCBI Taxonomy" id="1142134"/>
    <lineage>
        <taxon>Bacteria</taxon>
        <taxon>Bacillati</taxon>
        <taxon>Actinomycetota</taxon>
        <taxon>Actinomycetes</taxon>
        <taxon>Pseudonocardiales</taxon>
        <taxon>Pseudonocardiaceae</taxon>
        <taxon>Allokutzneria</taxon>
    </lineage>
</organism>
<evidence type="ECO:0000256" key="2">
    <source>
        <dbReference type="ARBA" id="ARBA00022676"/>
    </source>
</evidence>
<accession>A0ABP7U553</accession>
<dbReference type="RefSeq" id="WP_344885766.1">
    <property type="nucleotide sequence ID" value="NZ_BAABAL010000027.1"/>
</dbReference>
<protein>
    <submittedName>
        <fullName evidence="5">Glycosyltransferase</fullName>
    </submittedName>
</protein>
<evidence type="ECO:0000256" key="1">
    <source>
        <dbReference type="ARBA" id="ARBA00009995"/>
    </source>
</evidence>
<dbReference type="CDD" id="cd03784">
    <property type="entry name" value="GT1_Gtf-like"/>
    <property type="match status" value="1"/>
</dbReference>
<comment type="similarity">
    <text evidence="1">Belongs to the UDP-glycosyltransferase family.</text>
</comment>
<evidence type="ECO:0000313" key="6">
    <source>
        <dbReference type="Proteomes" id="UP001501747"/>
    </source>
</evidence>
<evidence type="ECO:0000313" key="5">
    <source>
        <dbReference type="EMBL" id="GAA4036283.1"/>
    </source>
</evidence>
<evidence type="ECO:0000259" key="4">
    <source>
        <dbReference type="Pfam" id="PF06722"/>
    </source>
</evidence>
<dbReference type="Pfam" id="PF06722">
    <property type="entry name" value="EryCIII-like_C"/>
    <property type="match status" value="1"/>
</dbReference>
<gene>
    <name evidence="5" type="ORF">GCM10022247_72510</name>
</gene>
<comment type="caution">
    <text evidence="5">The sequence shown here is derived from an EMBL/GenBank/DDBJ whole genome shotgun (WGS) entry which is preliminary data.</text>
</comment>
<name>A0ABP7U553_9PSEU</name>
<dbReference type="PANTHER" id="PTHR48043">
    <property type="entry name" value="EG:EG0003.4 PROTEIN-RELATED"/>
    <property type="match status" value="1"/>
</dbReference>
<dbReference type="NCBIfam" id="TIGR01426">
    <property type="entry name" value="MGT"/>
    <property type="match status" value="1"/>
</dbReference>
<reference evidence="6" key="1">
    <citation type="journal article" date="2019" name="Int. J. Syst. Evol. Microbiol.">
        <title>The Global Catalogue of Microorganisms (GCM) 10K type strain sequencing project: providing services to taxonomists for standard genome sequencing and annotation.</title>
        <authorList>
            <consortium name="The Broad Institute Genomics Platform"/>
            <consortium name="The Broad Institute Genome Sequencing Center for Infectious Disease"/>
            <person name="Wu L."/>
            <person name="Ma J."/>
        </authorList>
    </citation>
    <scope>NUCLEOTIDE SEQUENCE [LARGE SCALE GENOMIC DNA]</scope>
    <source>
        <strain evidence="6">JCM 17342</strain>
    </source>
</reference>
<feature type="domain" description="Erythromycin biosynthesis protein CIII-like C-terminal" evidence="4">
    <location>
        <begin position="237"/>
        <end position="374"/>
    </location>
</feature>
<keyword evidence="3" id="KW-0808">Transferase</keyword>
<keyword evidence="6" id="KW-1185">Reference proteome</keyword>
<keyword evidence="2" id="KW-0328">Glycosyltransferase</keyword>
<dbReference type="InterPro" id="IPR006326">
    <property type="entry name" value="UDPGT_MGT-like"/>
</dbReference>
<dbReference type="EMBL" id="BAABAL010000027">
    <property type="protein sequence ID" value="GAA4036283.1"/>
    <property type="molecule type" value="Genomic_DNA"/>
</dbReference>